<accession>A0A835CDF8</accession>
<dbReference type="AlphaFoldDB" id="A0A835CDF8"/>
<name>A0A835CDF8_9FABA</name>
<organism evidence="1 2">
    <name type="scientific">Senna tora</name>
    <dbReference type="NCBI Taxonomy" id="362788"/>
    <lineage>
        <taxon>Eukaryota</taxon>
        <taxon>Viridiplantae</taxon>
        <taxon>Streptophyta</taxon>
        <taxon>Embryophyta</taxon>
        <taxon>Tracheophyta</taxon>
        <taxon>Spermatophyta</taxon>
        <taxon>Magnoliopsida</taxon>
        <taxon>eudicotyledons</taxon>
        <taxon>Gunneridae</taxon>
        <taxon>Pentapetalae</taxon>
        <taxon>rosids</taxon>
        <taxon>fabids</taxon>
        <taxon>Fabales</taxon>
        <taxon>Fabaceae</taxon>
        <taxon>Caesalpinioideae</taxon>
        <taxon>Cassia clade</taxon>
        <taxon>Senna</taxon>
    </lineage>
</organism>
<evidence type="ECO:0000313" key="1">
    <source>
        <dbReference type="EMBL" id="KAF7836745.1"/>
    </source>
</evidence>
<keyword evidence="2" id="KW-1185">Reference proteome</keyword>
<protein>
    <submittedName>
        <fullName evidence="1">Uncharacterized protein</fullName>
    </submittedName>
</protein>
<gene>
    <name evidence="1" type="ORF">G2W53_011604</name>
</gene>
<proteinExistence type="predicted"/>
<reference evidence="1" key="1">
    <citation type="submission" date="2020-09" db="EMBL/GenBank/DDBJ databases">
        <title>Genome-Enabled Discovery of Anthraquinone Biosynthesis in Senna tora.</title>
        <authorList>
            <person name="Kang S.-H."/>
            <person name="Pandey R.P."/>
            <person name="Lee C.-M."/>
            <person name="Sim J.-S."/>
            <person name="Jeong J.-T."/>
            <person name="Choi B.-S."/>
            <person name="Jung M."/>
            <person name="Ginzburg D."/>
            <person name="Zhao K."/>
            <person name="Won S.Y."/>
            <person name="Oh T.-J."/>
            <person name="Yu Y."/>
            <person name="Kim N.-H."/>
            <person name="Lee O.R."/>
            <person name="Lee T.-H."/>
            <person name="Bashyal P."/>
            <person name="Kim T.-S."/>
            <person name="Lee W.-H."/>
            <person name="Kawkins C."/>
            <person name="Kim C.-K."/>
            <person name="Kim J.S."/>
            <person name="Ahn B.O."/>
            <person name="Rhee S.Y."/>
            <person name="Sohng J.K."/>
        </authorList>
    </citation>
    <scope>NUCLEOTIDE SEQUENCE</scope>
    <source>
        <tissue evidence="1">Leaf</tissue>
    </source>
</reference>
<evidence type="ECO:0000313" key="2">
    <source>
        <dbReference type="Proteomes" id="UP000634136"/>
    </source>
</evidence>
<comment type="caution">
    <text evidence="1">The sequence shown here is derived from an EMBL/GenBank/DDBJ whole genome shotgun (WGS) entry which is preliminary data.</text>
</comment>
<dbReference type="EMBL" id="JAAIUW010000004">
    <property type="protein sequence ID" value="KAF7836745.1"/>
    <property type="molecule type" value="Genomic_DNA"/>
</dbReference>
<sequence length="69" mass="7676">MAAGAREEEKKVDGQISVRRLKWTLAPWATLMDLTQHTEASSILPITCSEVLGRIRPKSVSGNRLRDAE</sequence>
<dbReference type="Proteomes" id="UP000634136">
    <property type="component" value="Unassembled WGS sequence"/>
</dbReference>